<dbReference type="Proteomes" id="UP000094056">
    <property type="component" value="Unassembled WGS sequence"/>
</dbReference>
<evidence type="ECO:0000313" key="3">
    <source>
        <dbReference type="Proteomes" id="UP000094056"/>
    </source>
</evidence>
<evidence type="ECO:0000256" key="1">
    <source>
        <dbReference type="SAM" id="Phobius"/>
    </source>
</evidence>
<keyword evidence="1" id="KW-1133">Transmembrane helix</keyword>
<feature type="transmembrane region" description="Helical" evidence="1">
    <location>
        <begin position="151"/>
        <end position="171"/>
    </location>
</feature>
<accession>A0A1E3XEV8</accession>
<proteinExistence type="predicted"/>
<gene>
    <name evidence="2" type="ORF">SCARUB_00708</name>
</gene>
<keyword evidence="1" id="KW-0472">Membrane</keyword>
<protein>
    <submittedName>
        <fullName evidence="2">Uncharacterized protein</fullName>
    </submittedName>
</protein>
<reference evidence="2 3" key="1">
    <citation type="submission" date="2016-07" db="EMBL/GenBank/DDBJ databases">
        <title>Draft genome of Scalindua rubra, obtained from a brine-seawater interface in the Red Sea, sheds light on salt adaptation in anammox bacteria.</title>
        <authorList>
            <person name="Speth D.R."/>
            <person name="Lagkouvardos I."/>
            <person name="Wang Y."/>
            <person name="Qian P.-Y."/>
            <person name="Dutilh B.E."/>
            <person name="Jetten M.S."/>
        </authorList>
    </citation>
    <scope>NUCLEOTIDE SEQUENCE [LARGE SCALE GENOMIC DNA]</scope>
    <source>
        <strain evidence="2">BSI-1</strain>
    </source>
</reference>
<organism evidence="2 3">
    <name type="scientific">Candidatus Scalindua rubra</name>
    <dbReference type="NCBI Taxonomy" id="1872076"/>
    <lineage>
        <taxon>Bacteria</taxon>
        <taxon>Pseudomonadati</taxon>
        <taxon>Planctomycetota</taxon>
        <taxon>Candidatus Brocadiia</taxon>
        <taxon>Candidatus Brocadiales</taxon>
        <taxon>Candidatus Scalinduaceae</taxon>
        <taxon>Candidatus Scalindua</taxon>
    </lineage>
</organism>
<sequence>MDIIPLILFNEKVNRLDNCRLTKRMAHPRYKIQHNKIMNLDWIAVDGVSPDDVDAFVLNLRLLIQDSDEFSIRCLSKIYEKDEVPKELSEAFAEQRQKWKTHLISMTLIKKPRRNEKYSNDELFNILFYGGLAHQDKKYIKEFLVLTKQGAFSAFVFGFFLSSLNTILNVVRNIQEINKKLIEISKR</sequence>
<evidence type="ECO:0000313" key="2">
    <source>
        <dbReference type="EMBL" id="ODS34138.1"/>
    </source>
</evidence>
<dbReference type="EMBL" id="MAYW01000012">
    <property type="protein sequence ID" value="ODS34138.1"/>
    <property type="molecule type" value="Genomic_DNA"/>
</dbReference>
<dbReference type="AlphaFoldDB" id="A0A1E3XEV8"/>
<name>A0A1E3XEV8_9BACT</name>
<keyword evidence="1" id="KW-0812">Transmembrane</keyword>
<comment type="caution">
    <text evidence="2">The sequence shown here is derived from an EMBL/GenBank/DDBJ whole genome shotgun (WGS) entry which is preliminary data.</text>
</comment>